<dbReference type="PROSITE" id="PS50977">
    <property type="entry name" value="HTH_TETR_2"/>
    <property type="match status" value="1"/>
</dbReference>
<organism evidence="6 7">
    <name type="scientific">Pendulispora brunnea</name>
    <dbReference type="NCBI Taxonomy" id="2905690"/>
    <lineage>
        <taxon>Bacteria</taxon>
        <taxon>Pseudomonadati</taxon>
        <taxon>Myxococcota</taxon>
        <taxon>Myxococcia</taxon>
        <taxon>Myxococcales</taxon>
        <taxon>Sorangiineae</taxon>
        <taxon>Pendulisporaceae</taxon>
        <taxon>Pendulispora</taxon>
    </lineage>
</organism>
<keyword evidence="3" id="KW-0804">Transcription</keyword>
<keyword evidence="7" id="KW-1185">Reference proteome</keyword>
<dbReference type="PANTHER" id="PTHR30055">
    <property type="entry name" value="HTH-TYPE TRANSCRIPTIONAL REGULATOR RUTR"/>
    <property type="match status" value="1"/>
</dbReference>
<proteinExistence type="predicted"/>
<dbReference type="InterPro" id="IPR001647">
    <property type="entry name" value="HTH_TetR"/>
</dbReference>
<evidence type="ECO:0000259" key="5">
    <source>
        <dbReference type="PROSITE" id="PS50977"/>
    </source>
</evidence>
<sequence length="190" mass="21325">MGRRPRRGHPEDTALRLTVAAARMFEEHGYFATDSNAIARAAGYAPGTFYKHFRDKTDAFVAVYTWWVENVWAEVDASWSAPLEREDRARTAIAHVVRVHAAWPRFRRDLRHLAESDPRVQKAFTENRRAQLARLVAMAGKPRRASCFGLLLAIERTADAIAMGEASRMGISPEVLEAELVTAVRALLAP</sequence>
<dbReference type="Gene3D" id="1.10.357.10">
    <property type="entry name" value="Tetracycline Repressor, domain 2"/>
    <property type="match status" value="1"/>
</dbReference>
<reference evidence="6 7" key="1">
    <citation type="submission" date="2021-12" db="EMBL/GenBank/DDBJ databases">
        <title>Discovery of the Pendulisporaceae a myxobacterial family with distinct sporulation behavior and unique specialized metabolism.</title>
        <authorList>
            <person name="Garcia R."/>
            <person name="Popoff A."/>
            <person name="Bader C.D."/>
            <person name="Loehr J."/>
            <person name="Walesch S."/>
            <person name="Walt C."/>
            <person name="Boldt J."/>
            <person name="Bunk B."/>
            <person name="Haeckl F.J.F.P.J."/>
            <person name="Gunesch A.P."/>
            <person name="Birkelbach J."/>
            <person name="Nuebel U."/>
            <person name="Pietschmann T."/>
            <person name="Bach T."/>
            <person name="Mueller R."/>
        </authorList>
    </citation>
    <scope>NUCLEOTIDE SEQUENCE [LARGE SCALE GENOMIC DNA]</scope>
    <source>
        <strain evidence="6 7">MSr12523</strain>
    </source>
</reference>
<dbReference type="PANTHER" id="PTHR30055:SF234">
    <property type="entry name" value="HTH-TYPE TRANSCRIPTIONAL REGULATOR BETI"/>
    <property type="match status" value="1"/>
</dbReference>
<gene>
    <name evidence="6" type="ORF">LZC95_27940</name>
</gene>
<dbReference type="InterPro" id="IPR009057">
    <property type="entry name" value="Homeodomain-like_sf"/>
</dbReference>
<feature type="DNA-binding region" description="H-T-H motif" evidence="4">
    <location>
        <begin position="34"/>
        <end position="53"/>
    </location>
</feature>
<dbReference type="PRINTS" id="PR00455">
    <property type="entry name" value="HTHTETR"/>
</dbReference>
<dbReference type="EMBL" id="CP089982">
    <property type="protein sequence ID" value="WXA90281.1"/>
    <property type="molecule type" value="Genomic_DNA"/>
</dbReference>
<dbReference type="InterPro" id="IPR050109">
    <property type="entry name" value="HTH-type_TetR-like_transc_reg"/>
</dbReference>
<accession>A0ABZ2JV85</accession>
<keyword evidence="2 4" id="KW-0238">DNA-binding</keyword>
<dbReference type="Proteomes" id="UP001379533">
    <property type="component" value="Chromosome"/>
</dbReference>
<evidence type="ECO:0000256" key="1">
    <source>
        <dbReference type="ARBA" id="ARBA00023015"/>
    </source>
</evidence>
<keyword evidence="1" id="KW-0805">Transcription regulation</keyword>
<feature type="domain" description="HTH tetR-type" evidence="5">
    <location>
        <begin position="11"/>
        <end position="71"/>
    </location>
</feature>
<evidence type="ECO:0000256" key="4">
    <source>
        <dbReference type="PROSITE-ProRule" id="PRU00335"/>
    </source>
</evidence>
<evidence type="ECO:0000256" key="2">
    <source>
        <dbReference type="ARBA" id="ARBA00023125"/>
    </source>
</evidence>
<evidence type="ECO:0000313" key="6">
    <source>
        <dbReference type="EMBL" id="WXA90281.1"/>
    </source>
</evidence>
<evidence type="ECO:0000256" key="3">
    <source>
        <dbReference type="ARBA" id="ARBA00023163"/>
    </source>
</evidence>
<dbReference type="Pfam" id="PF00440">
    <property type="entry name" value="TetR_N"/>
    <property type="match status" value="1"/>
</dbReference>
<dbReference type="RefSeq" id="WP_394840894.1">
    <property type="nucleotide sequence ID" value="NZ_CP089982.1"/>
</dbReference>
<dbReference type="SUPFAM" id="SSF46689">
    <property type="entry name" value="Homeodomain-like"/>
    <property type="match status" value="1"/>
</dbReference>
<evidence type="ECO:0000313" key="7">
    <source>
        <dbReference type="Proteomes" id="UP001379533"/>
    </source>
</evidence>
<protein>
    <submittedName>
        <fullName evidence="6">TetR/AcrR family transcriptional regulator</fullName>
    </submittedName>
</protein>
<name>A0ABZ2JV85_9BACT</name>